<proteinExistence type="predicted"/>
<dbReference type="AlphaFoldDB" id="A0A2J8A1C8"/>
<dbReference type="PANTHER" id="PTHR31385">
    <property type="entry name" value="PUTATIVE (DUF220)-RELATED"/>
    <property type="match status" value="1"/>
</dbReference>
<name>A0A2J8A1C8_9CHLO</name>
<reference evidence="2 3" key="1">
    <citation type="journal article" date="2017" name="Mol. Biol. Evol.">
        <title>The 4-celled Tetrabaena socialis nuclear genome reveals the essential components for genetic control of cell number at the origin of multicellularity in the volvocine lineage.</title>
        <authorList>
            <person name="Featherston J."/>
            <person name="Arakaki Y."/>
            <person name="Hanschen E.R."/>
            <person name="Ferris P.J."/>
            <person name="Michod R.E."/>
            <person name="Olson B.J.S.C."/>
            <person name="Nozaki H."/>
            <person name="Durand P.M."/>
        </authorList>
    </citation>
    <scope>NUCLEOTIDE SEQUENCE [LARGE SCALE GENOMIC DNA]</scope>
    <source>
        <strain evidence="2 3">NIES-571</strain>
    </source>
</reference>
<gene>
    <name evidence="2" type="ORF">TSOC_007293</name>
</gene>
<organism evidence="2 3">
    <name type="scientific">Tetrabaena socialis</name>
    <dbReference type="NCBI Taxonomy" id="47790"/>
    <lineage>
        <taxon>Eukaryota</taxon>
        <taxon>Viridiplantae</taxon>
        <taxon>Chlorophyta</taxon>
        <taxon>core chlorophytes</taxon>
        <taxon>Chlorophyceae</taxon>
        <taxon>CS clade</taxon>
        <taxon>Chlamydomonadales</taxon>
        <taxon>Tetrabaenaceae</taxon>
        <taxon>Tetrabaena</taxon>
    </lineage>
</organism>
<feature type="region of interest" description="Disordered" evidence="1">
    <location>
        <begin position="35"/>
        <end position="56"/>
    </location>
</feature>
<dbReference type="OrthoDB" id="530906at2759"/>
<feature type="compositionally biased region" description="Low complexity" evidence="1">
    <location>
        <begin position="195"/>
        <end position="234"/>
    </location>
</feature>
<evidence type="ECO:0000313" key="2">
    <source>
        <dbReference type="EMBL" id="PNH06323.1"/>
    </source>
</evidence>
<protein>
    <recommendedName>
        <fullName evidence="4">Coenzyme Q-binding protein COQ10 START domain-containing protein</fullName>
    </recommendedName>
</protein>
<evidence type="ECO:0000313" key="3">
    <source>
        <dbReference type="Proteomes" id="UP000236333"/>
    </source>
</evidence>
<keyword evidence="3" id="KW-1185">Reference proteome</keyword>
<accession>A0A2J8A1C8</accession>
<dbReference type="EMBL" id="PGGS01000243">
    <property type="protein sequence ID" value="PNH06323.1"/>
    <property type="molecule type" value="Genomic_DNA"/>
</dbReference>
<evidence type="ECO:0000256" key="1">
    <source>
        <dbReference type="SAM" id="MobiDB-lite"/>
    </source>
</evidence>
<feature type="region of interest" description="Disordered" evidence="1">
    <location>
        <begin position="182"/>
        <end position="261"/>
    </location>
</feature>
<dbReference type="Proteomes" id="UP000236333">
    <property type="component" value="Unassembled WGS sequence"/>
</dbReference>
<sequence length="388" mass="39166">MGRRKPQHECDALGAEAAALAGAAGADRGALGAEDVRWAPLPASTSTTGEDKRRPVQPYELQQHTVKCHLKSATAELVSEEGPVRRWRLDYRARWKFWKVGGVCDNRLWMTTDREQGTVSFVLREPGFLRRYEGTWTITGPHGAGSAGPHASAASLSPAAAAAAITPAASALGAAPRRQLWRPLPGAGAAGGGSAPSSPRSASGSDASSLLPPRSLSATSTSSSTSSSASGSSRRFWDGGLRGSGGSGDATPDCSPLDTPRAAGAWRGGAAGLGSFLAAVNNPFTAAPPPLSQPSGSTAAAAAVRGGQAAGGMAAAASAAAAAAAAPAAPRWPTTILVHKSISPKVSPPFPINQVLKGHAAGQVNDMLEGLLAATARRLAEVEAEADA</sequence>
<evidence type="ECO:0008006" key="4">
    <source>
        <dbReference type="Google" id="ProtNLM"/>
    </source>
</evidence>
<dbReference type="PANTHER" id="PTHR31385:SF1">
    <property type="entry name" value="PUTATIVE (DUF220)-RELATED"/>
    <property type="match status" value="1"/>
</dbReference>
<comment type="caution">
    <text evidence="2">The sequence shown here is derived from an EMBL/GenBank/DDBJ whole genome shotgun (WGS) entry which is preliminary data.</text>
</comment>